<evidence type="ECO:0000313" key="5">
    <source>
        <dbReference type="EMBL" id="KAL0484784.1"/>
    </source>
</evidence>
<comment type="caution">
    <text evidence="5">The sequence shown here is derived from an EMBL/GenBank/DDBJ whole genome shotgun (WGS) entry which is preliminary data.</text>
</comment>
<dbReference type="SUPFAM" id="SSF47473">
    <property type="entry name" value="EF-hand"/>
    <property type="match status" value="1"/>
</dbReference>
<feature type="domain" description="EF-hand" evidence="4">
    <location>
        <begin position="44"/>
        <end position="79"/>
    </location>
</feature>
<dbReference type="AlphaFoldDB" id="A0AAW2Z783"/>
<gene>
    <name evidence="5" type="ORF">AKO1_003715</name>
</gene>
<dbReference type="Gene3D" id="1.10.238.10">
    <property type="entry name" value="EF-hand"/>
    <property type="match status" value="2"/>
</dbReference>
<sequence length="182" mass="20249">MSEVKLTEEQIAELRESYSMITNGNPAITIQVLSNVAKALGMKENIQEISDLLEEVDVDGNQEIDFAEFVTIMAKKSRDVDPEEELREAFNAFDAAVPSTEQEGFITAEKIAILFKNFGVSLSEAEVAEMIAEGDFDKDGNISFEDFSLMLQSEDTRKKLDSQGMDQNDLTNVRVPQNGNQV</sequence>
<dbReference type="InterPro" id="IPR011992">
    <property type="entry name" value="EF-hand-dom_pair"/>
</dbReference>
<dbReference type="PROSITE" id="PS50222">
    <property type="entry name" value="EF_HAND_2"/>
    <property type="match status" value="2"/>
</dbReference>
<feature type="region of interest" description="Disordered" evidence="3">
    <location>
        <begin position="162"/>
        <end position="182"/>
    </location>
</feature>
<dbReference type="PROSITE" id="PS00018">
    <property type="entry name" value="EF_HAND_1"/>
    <property type="match status" value="2"/>
</dbReference>
<evidence type="ECO:0000256" key="3">
    <source>
        <dbReference type="SAM" id="MobiDB-lite"/>
    </source>
</evidence>
<dbReference type="PANTHER" id="PTHR23048:SF0">
    <property type="entry name" value="CALMODULIN LIKE 3"/>
    <property type="match status" value="1"/>
</dbReference>
<name>A0AAW2Z783_9EUKA</name>
<organism evidence="5 6">
    <name type="scientific">Acrasis kona</name>
    <dbReference type="NCBI Taxonomy" id="1008807"/>
    <lineage>
        <taxon>Eukaryota</taxon>
        <taxon>Discoba</taxon>
        <taxon>Heterolobosea</taxon>
        <taxon>Tetramitia</taxon>
        <taxon>Eutetramitia</taxon>
        <taxon>Acrasidae</taxon>
        <taxon>Acrasis</taxon>
    </lineage>
</organism>
<dbReference type="InterPro" id="IPR018247">
    <property type="entry name" value="EF_Hand_1_Ca_BS"/>
</dbReference>
<keyword evidence="6" id="KW-1185">Reference proteome</keyword>
<proteinExistence type="predicted"/>
<evidence type="ECO:0000259" key="4">
    <source>
        <dbReference type="PROSITE" id="PS50222"/>
    </source>
</evidence>
<dbReference type="PANTHER" id="PTHR23048">
    <property type="entry name" value="MYOSIN LIGHT CHAIN 1, 3"/>
    <property type="match status" value="1"/>
</dbReference>
<dbReference type="SMART" id="SM00054">
    <property type="entry name" value="EFh"/>
    <property type="match status" value="2"/>
</dbReference>
<dbReference type="GO" id="GO:0005509">
    <property type="term" value="F:calcium ion binding"/>
    <property type="evidence" value="ECO:0007669"/>
    <property type="project" value="InterPro"/>
</dbReference>
<dbReference type="Pfam" id="PF13499">
    <property type="entry name" value="EF-hand_7"/>
    <property type="match status" value="1"/>
</dbReference>
<dbReference type="CDD" id="cd00051">
    <property type="entry name" value="EFh"/>
    <property type="match status" value="2"/>
</dbReference>
<dbReference type="Pfam" id="PF13833">
    <property type="entry name" value="EF-hand_8"/>
    <property type="match status" value="1"/>
</dbReference>
<dbReference type="Proteomes" id="UP001431209">
    <property type="component" value="Unassembled WGS sequence"/>
</dbReference>
<dbReference type="InterPro" id="IPR050230">
    <property type="entry name" value="CALM/Myosin/TropC-like"/>
</dbReference>
<evidence type="ECO:0000256" key="2">
    <source>
        <dbReference type="ARBA" id="ARBA00022837"/>
    </source>
</evidence>
<dbReference type="GO" id="GO:0016460">
    <property type="term" value="C:myosin II complex"/>
    <property type="evidence" value="ECO:0007669"/>
    <property type="project" value="TreeGrafter"/>
</dbReference>
<evidence type="ECO:0000313" key="6">
    <source>
        <dbReference type="Proteomes" id="UP001431209"/>
    </source>
</evidence>
<dbReference type="FunFam" id="1.10.238.10:FF:000001">
    <property type="entry name" value="Calmodulin 1"/>
    <property type="match status" value="1"/>
</dbReference>
<evidence type="ECO:0000256" key="1">
    <source>
        <dbReference type="ARBA" id="ARBA00022737"/>
    </source>
</evidence>
<feature type="compositionally biased region" description="Polar residues" evidence="3">
    <location>
        <begin position="164"/>
        <end position="182"/>
    </location>
</feature>
<accession>A0AAW2Z783</accession>
<keyword evidence="2" id="KW-0106">Calcium</keyword>
<dbReference type="InterPro" id="IPR002048">
    <property type="entry name" value="EF_hand_dom"/>
</dbReference>
<protein>
    <submittedName>
        <fullName evidence="5">Calmodulin</fullName>
    </submittedName>
</protein>
<feature type="domain" description="EF-hand" evidence="4">
    <location>
        <begin position="122"/>
        <end position="157"/>
    </location>
</feature>
<keyword evidence="1" id="KW-0677">Repeat</keyword>
<dbReference type="EMBL" id="JAOPGA020001068">
    <property type="protein sequence ID" value="KAL0484784.1"/>
    <property type="molecule type" value="Genomic_DNA"/>
</dbReference>
<reference evidence="5 6" key="1">
    <citation type="submission" date="2024-03" db="EMBL/GenBank/DDBJ databases">
        <title>The Acrasis kona genome and developmental transcriptomes reveal deep origins of eukaryotic multicellular pathways.</title>
        <authorList>
            <person name="Sheikh S."/>
            <person name="Fu C.-J."/>
            <person name="Brown M.W."/>
            <person name="Baldauf S.L."/>
        </authorList>
    </citation>
    <scope>NUCLEOTIDE SEQUENCE [LARGE SCALE GENOMIC DNA]</scope>
    <source>
        <strain evidence="5 6">ATCC MYA-3509</strain>
    </source>
</reference>